<proteinExistence type="inferred from homology"/>
<comment type="similarity">
    <text evidence="1">Belongs to the PPDPF family.</text>
</comment>
<protein>
    <submittedName>
        <fullName evidence="2">(raccoon dog) hypothetical protein</fullName>
    </submittedName>
</protein>
<dbReference type="PRINTS" id="PR02071">
    <property type="entry name" value="PPDPFACTOR"/>
</dbReference>
<gene>
    <name evidence="2" type="ORF">NYPRO_LOCUS23725</name>
</gene>
<evidence type="ECO:0000313" key="3">
    <source>
        <dbReference type="Proteomes" id="UP000645828"/>
    </source>
</evidence>
<dbReference type="AlphaFoldDB" id="A0A811ZQG8"/>
<reference evidence="2" key="1">
    <citation type="submission" date="2020-12" db="EMBL/GenBank/DDBJ databases">
        <authorList>
            <consortium name="Molecular Ecology Group"/>
        </authorList>
    </citation>
    <scope>NUCLEOTIDE SEQUENCE</scope>
    <source>
        <strain evidence="2">TBG_1078</strain>
    </source>
</reference>
<name>A0A811ZQG8_NYCPR</name>
<dbReference type="Pfam" id="PF15060">
    <property type="entry name" value="PPDFL"/>
    <property type="match status" value="2"/>
</dbReference>
<sequence>MAAIPSGSLFMATHDYYWPCLASTSSNSSHGSPHHPSLPKKLTLLFMAMVLESPECLDSPQASSGMITCDLTLQATRKQCGGQPGKANTGPQS</sequence>
<organism evidence="2 3">
    <name type="scientific">Nyctereutes procyonoides</name>
    <name type="common">Raccoon dog</name>
    <name type="synonym">Canis procyonoides</name>
    <dbReference type="NCBI Taxonomy" id="34880"/>
    <lineage>
        <taxon>Eukaryota</taxon>
        <taxon>Metazoa</taxon>
        <taxon>Chordata</taxon>
        <taxon>Craniata</taxon>
        <taxon>Vertebrata</taxon>
        <taxon>Euteleostomi</taxon>
        <taxon>Mammalia</taxon>
        <taxon>Eutheria</taxon>
        <taxon>Laurasiatheria</taxon>
        <taxon>Carnivora</taxon>
        <taxon>Caniformia</taxon>
        <taxon>Canidae</taxon>
        <taxon>Nyctereutes</taxon>
    </lineage>
</organism>
<evidence type="ECO:0000256" key="1">
    <source>
        <dbReference type="ARBA" id="ARBA00006609"/>
    </source>
</evidence>
<accession>A0A811ZQG8</accession>
<comment type="caution">
    <text evidence="2">The sequence shown here is derived from an EMBL/GenBank/DDBJ whole genome shotgun (WGS) entry which is preliminary data.</text>
</comment>
<keyword evidence="3" id="KW-1185">Reference proteome</keyword>
<dbReference type="PANTHER" id="PTHR14572">
    <property type="entry name" value="PANCREATIC PROGENITOR CELL DIFFERENTIATION AND PROLIFERATION FACTOR"/>
    <property type="match status" value="1"/>
</dbReference>
<dbReference type="Proteomes" id="UP000645828">
    <property type="component" value="Unassembled WGS sequence"/>
</dbReference>
<dbReference type="EMBL" id="CAJHUB010000771">
    <property type="protein sequence ID" value="CAD7690931.1"/>
    <property type="molecule type" value="Genomic_DNA"/>
</dbReference>
<evidence type="ECO:0000313" key="2">
    <source>
        <dbReference type="EMBL" id="CAD7690931.1"/>
    </source>
</evidence>
<dbReference type="GO" id="GO:0030154">
    <property type="term" value="P:cell differentiation"/>
    <property type="evidence" value="ECO:0007669"/>
    <property type="project" value="InterPro"/>
</dbReference>
<dbReference type="InterPro" id="IPR026754">
    <property type="entry name" value="PPDPF"/>
</dbReference>